<sequence>MKTYPLFIVAMLSSVLSGCFTASESDQSKQPQADSGENIPAENKVNPVASSYSFGTLVDITSDATINPVPYIPPQCYTDPVTDQGVQNPCYACHTESKRPNFLNDIDVQVAYAFPESGLKNNWDNLFKDRTEAIGKVSDQEILSYVREDNYFSDNGGIILSAKLANPPAEWDRNKNGQWDGYIPDAYFAFNEQGFDISPAGEYTGWRVFAYYPFLGTFMPTNGSTDDVMIRLPDAFRKNNEGIFDPVTYAVNLAIVEALIKEKDIPIAAVDENKYGVDLDKNGVLSVAQRITYDWLPKENRLMSYVGQAKTLQEQGAVHLAARLYPEGTEFLHTVRYLDVADGKVKMARRMKEVRYSKKNSWRNYYQLRGIVDDEIKERHDFPSRTKLALGDMESGLTVAQGWTYQGFIEDDAGQLRPQTYEETYFCTGCHGYIGSSNDTTISFARKFDHGSFRDGWYHWLEKGLEGVADPAREDGHGEYAYYLEHNPTGNEFRDNNEVLNKFFNADRSPKVEEFSKLSQDISHLLLPGAERALMLNKAYQIVVKEQSYRLGRDAVIKPVTTVHEAVESEQETGIKDILSYY</sequence>
<dbReference type="Proteomes" id="UP001147830">
    <property type="component" value="Unassembled WGS sequence"/>
</dbReference>
<accession>A0A9X3ARU6</accession>
<comment type="caution">
    <text evidence="2">The sequence shown here is derived from an EMBL/GenBank/DDBJ whole genome shotgun (WGS) entry which is preliminary data.</text>
</comment>
<keyword evidence="1" id="KW-0732">Signal</keyword>
<evidence type="ECO:0000313" key="2">
    <source>
        <dbReference type="EMBL" id="MCT7358203.1"/>
    </source>
</evidence>
<feature type="signal peptide" evidence="1">
    <location>
        <begin position="1"/>
        <end position="22"/>
    </location>
</feature>
<evidence type="ECO:0000313" key="3">
    <source>
        <dbReference type="Proteomes" id="UP001147830"/>
    </source>
</evidence>
<gene>
    <name evidence="2" type="ORF">NYR02_04100</name>
</gene>
<name>A0A9X3ARU6_9GAMM</name>
<reference evidence="2" key="2">
    <citation type="submission" date="2022-08" db="EMBL/GenBank/DDBJ databases">
        <authorList>
            <person name="Dong C."/>
        </authorList>
    </citation>
    <scope>NUCLEOTIDE SEQUENCE</scope>
    <source>
        <strain evidence="2">59MF3M-4</strain>
    </source>
</reference>
<evidence type="ECO:0000256" key="1">
    <source>
        <dbReference type="SAM" id="SignalP"/>
    </source>
</evidence>
<dbReference type="EMBL" id="JAOANI010000012">
    <property type="protein sequence ID" value="MCT7358203.1"/>
    <property type="molecule type" value="Genomic_DNA"/>
</dbReference>
<reference evidence="2" key="1">
    <citation type="journal article" date="2022" name="Front. Microbiol.">
        <title>Genome-based taxonomic rearrangement of Oceanobacter-related bacteria including the description of Thalassolituus hydrocarbonoclasticus sp. nov. and Thalassolituus pacificus sp. nov. and emended description of the genus Thalassolituus.</title>
        <authorList>
            <person name="Dong C."/>
            <person name="Wei L."/>
            <person name="Wang J."/>
            <person name="Lai Q."/>
            <person name="Huang Z."/>
            <person name="Shao Z."/>
        </authorList>
    </citation>
    <scope>NUCLEOTIDE SEQUENCE</scope>
    <source>
        <strain evidence="2">59MF3M-4</strain>
    </source>
</reference>
<dbReference type="AlphaFoldDB" id="A0A9X3ARU6"/>
<dbReference type="PROSITE" id="PS51257">
    <property type="entry name" value="PROKAR_LIPOPROTEIN"/>
    <property type="match status" value="1"/>
</dbReference>
<keyword evidence="3" id="KW-1185">Reference proteome</keyword>
<organism evidence="2 3">
    <name type="scientific">Thalassolituus pacificus</name>
    <dbReference type="NCBI Taxonomy" id="2975440"/>
    <lineage>
        <taxon>Bacteria</taxon>
        <taxon>Pseudomonadati</taxon>
        <taxon>Pseudomonadota</taxon>
        <taxon>Gammaproteobacteria</taxon>
        <taxon>Oceanospirillales</taxon>
        <taxon>Oceanospirillaceae</taxon>
        <taxon>Thalassolituus</taxon>
    </lineage>
</organism>
<dbReference type="RefSeq" id="WP_260975123.1">
    <property type="nucleotide sequence ID" value="NZ_JAOANI010000012.1"/>
</dbReference>
<proteinExistence type="predicted"/>
<evidence type="ECO:0008006" key="4">
    <source>
        <dbReference type="Google" id="ProtNLM"/>
    </source>
</evidence>
<protein>
    <recommendedName>
        <fullName evidence="4">Lipoprotein</fullName>
    </recommendedName>
</protein>
<feature type="chain" id="PRO_5041000388" description="Lipoprotein" evidence="1">
    <location>
        <begin position="23"/>
        <end position="582"/>
    </location>
</feature>